<gene>
    <name evidence="1" type="ORF">CBRE1094_LOCUS36188</name>
</gene>
<accession>A0A7S2N8V8</accession>
<reference evidence="1" key="1">
    <citation type="submission" date="2021-01" db="EMBL/GenBank/DDBJ databases">
        <authorList>
            <person name="Corre E."/>
            <person name="Pelletier E."/>
            <person name="Niang G."/>
            <person name="Scheremetjew M."/>
            <person name="Finn R."/>
            <person name="Kale V."/>
            <person name="Holt S."/>
            <person name="Cochrane G."/>
            <person name="Meng A."/>
            <person name="Brown T."/>
            <person name="Cohen L."/>
        </authorList>
    </citation>
    <scope>NUCLEOTIDE SEQUENCE</scope>
    <source>
        <strain evidence="1">UTEX LB 985</strain>
    </source>
</reference>
<dbReference type="EMBL" id="HBGU01066363">
    <property type="protein sequence ID" value="CAD9525954.1"/>
    <property type="molecule type" value="Transcribed_RNA"/>
</dbReference>
<evidence type="ECO:0000313" key="1">
    <source>
        <dbReference type="EMBL" id="CAD9525954.1"/>
    </source>
</evidence>
<dbReference type="GO" id="GO:0016757">
    <property type="term" value="F:glycosyltransferase activity"/>
    <property type="evidence" value="ECO:0007669"/>
    <property type="project" value="UniProtKB-ARBA"/>
</dbReference>
<proteinExistence type="predicted"/>
<organism evidence="1">
    <name type="scientific">Haptolina brevifila</name>
    <dbReference type="NCBI Taxonomy" id="156173"/>
    <lineage>
        <taxon>Eukaryota</taxon>
        <taxon>Haptista</taxon>
        <taxon>Haptophyta</taxon>
        <taxon>Prymnesiophyceae</taxon>
        <taxon>Prymnesiales</taxon>
        <taxon>Prymnesiaceae</taxon>
        <taxon>Haptolina</taxon>
    </lineage>
</organism>
<dbReference type="PANTHER" id="PTHR22916">
    <property type="entry name" value="GLYCOSYLTRANSFERASE"/>
    <property type="match status" value="1"/>
</dbReference>
<dbReference type="PANTHER" id="PTHR22916:SF3">
    <property type="entry name" value="UDP-GLCNAC:BETAGAL BETA-1,3-N-ACETYLGLUCOSAMINYLTRANSFERASE-LIKE PROTEIN 1"/>
    <property type="match status" value="1"/>
</dbReference>
<name>A0A7S2N8V8_9EUKA</name>
<sequence length="176" mass="19744">MPTWFISRDALDLTGPFIEEKCEDLVFLQAHVARGGLLHRAGHDPLVLYRYHSTMASHAIPRQTILRHRASAIESAVLSTPPWRSFTIWGAGRDGRAFFKTLSPATRHRVAAFCDVDMKKIGTSYQYFEHHVPIVSFEAAHPPFVTCVALDRTNGAFEANLASLGLVEGVDYYHFC</sequence>
<protein>
    <submittedName>
        <fullName evidence="1">Uncharacterized protein</fullName>
    </submittedName>
</protein>
<dbReference type="AlphaFoldDB" id="A0A7S2N8V8"/>